<evidence type="ECO:0000256" key="5">
    <source>
        <dbReference type="ARBA" id="ARBA00022692"/>
    </source>
</evidence>
<keyword evidence="6 8" id="KW-1133">Transmembrane helix</keyword>
<feature type="transmembrane region" description="Helical" evidence="8">
    <location>
        <begin position="208"/>
        <end position="226"/>
    </location>
</feature>
<dbReference type="GO" id="GO:0005886">
    <property type="term" value="C:plasma membrane"/>
    <property type="evidence" value="ECO:0007669"/>
    <property type="project" value="UniProtKB-SubCell"/>
</dbReference>
<dbReference type="InterPro" id="IPR011606">
    <property type="entry name" value="Brnchd-chn_aa_trnsp_permease"/>
</dbReference>
<evidence type="ECO:0000256" key="3">
    <source>
        <dbReference type="ARBA" id="ARBA00022448"/>
    </source>
</evidence>
<keyword evidence="7 8" id="KW-0472">Membrane</keyword>
<dbReference type="GeneID" id="56028582"/>
<dbReference type="RefSeq" id="WP_179168898.1">
    <property type="nucleotide sequence ID" value="NZ_CP058529.1"/>
</dbReference>
<dbReference type="AlphaFoldDB" id="A0A7D5L2Q0"/>
<evidence type="ECO:0000313" key="9">
    <source>
        <dbReference type="EMBL" id="QLG27323.1"/>
    </source>
</evidence>
<evidence type="ECO:0000256" key="8">
    <source>
        <dbReference type="SAM" id="Phobius"/>
    </source>
</evidence>
<gene>
    <name evidence="9" type="ORF">HUG10_07075</name>
</gene>
<feature type="transmembrane region" description="Helical" evidence="8">
    <location>
        <begin position="160"/>
        <end position="177"/>
    </location>
</feature>
<evidence type="ECO:0000256" key="4">
    <source>
        <dbReference type="ARBA" id="ARBA00022475"/>
    </source>
</evidence>
<reference evidence="9 10" key="1">
    <citation type="submission" date="2020-07" db="EMBL/GenBank/DDBJ databases">
        <title>Gai3-2, isolated from salt lake.</title>
        <authorList>
            <person name="Cui H."/>
            <person name="Shi X."/>
        </authorList>
    </citation>
    <scope>NUCLEOTIDE SEQUENCE [LARGE SCALE GENOMIC DNA]</scope>
    <source>
        <strain evidence="9 10">Gai3-2</strain>
    </source>
</reference>
<proteinExistence type="inferred from homology"/>
<keyword evidence="5 8" id="KW-0812">Transmembrane</keyword>
<evidence type="ECO:0000256" key="1">
    <source>
        <dbReference type="ARBA" id="ARBA00004651"/>
    </source>
</evidence>
<evidence type="ECO:0000313" key="10">
    <source>
        <dbReference type="Proteomes" id="UP000509750"/>
    </source>
</evidence>
<feature type="transmembrane region" description="Helical" evidence="8">
    <location>
        <begin position="103"/>
        <end position="121"/>
    </location>
</feature>
<dbReference type="PANTHER" id="PTHR34979:SF1">
    <property type="entry name" value="INNER MEMBRANE PROTEIN YGAZ"/>
    <property type="match status" value="1"/>
</dbReference>
<evidence type="ECO:0000256" key="6">
    <source>
        <dbReference type="ARBA" id="ARBA00022989"/>
    </source>
</evidence>
<dbReference type="OrthoDB" id="213715at2157"/>
<feature type="transmembrane region" description="Helical" evidence="8">
    <location>
        <begin position="16"/>
        <end position="38"/>
    </location>
</feature>
<evidence type="ECO:0000256" key="7">
    <source>
        <dbReference type="ARBA" id="ARBA00023136"/>
    </source>
</evidence>
<accession>A0A7D5L2Q0</accession>
<sequence>MEDTQSGVRAGARDMVPLLSGAIPFGMLVGVAAVGVGFTSVQATVMSILLFAGASQFAAFDLLARDAPAAVVVATVLVVNVRMTMYSASIAPYFRQFSPRWRWPFVYILTDYIYALAITEFDESHPDYNRRYYLGAAIPLWIAYVGGTAAGAVLGARIPSSWGLDFVIPLAFVALAVPTIENRASLLAAVAAGVVAVAGAGLPFNLGLVVAAVAGVAAGLVVDWGAA</sequence>
<dbReference type="Pfam" id="PF03591">
    <property type="entry name" value="AzlC"/>
    <property type="match status" value="1"/>
</dbReference>
<keyword evidence="10" id="KW-1185">Reference proteome</keyword>
<dbReference type="PANTHER" id="PTHR34979">
    <property type="entry name" value="INNER MEMBRANE PROTEIN YGAZ"/>
    <property type="match status" value="1"/>
</dbReference>
<organism evidence="9 10">
    <name type="scientific">Halorarum halophilum</name>
    <dbReference type="NCBI Taxonomy" id="2743090"/>
    <lineage>
        <taxon>Archaea</taxon>
        <taxon>Methanobacteriati</taxon>
        <taxon>Methanobacteriota</taxon>
        <taxon>Stenosarchaea group</taxon>
        <taxon>Halobacteria</taxon>
        <taxon>Halobacteriales</taxon>
        <taxon>Haloferacaceae</taxon>
        <taxon>Halorarum</taxon>
    </lineage>
</organism>
<name>A0A7D5L2Q0_9EURY</name>
<dbReference type="Proteomes" id="UP000509750">
    <property type="component" value="Chromosome"/>
</dbReference>
<comment type="subcellular location">
    <subcellularLocation>
        <location evidence="1">Cell membrane</location>
        <topology evidence="1">Multi-pass membrane protein</topology>
    </subcellularLocation>
</comment>
<feature type="transmembrane region" description="Helical" evidence="8">
    <location>
        <begin position="133"/>
        <end position="154"/>
    </location>
</feature>
<dbReference type="EMBL" id="CP058529">
    <property type="protein sequence ID" value="QLG27323.1"/>
    <property type="molecule type" value="Genomic_DNA"/>
</dbReference>
<dbReference type="GO" id="GO:1903785">
    <property type="term" value="P:L-valine transmembrane transport"/>
    <property type="evidence" value="ECO:0007669"/>
    <property type="project" value="TreeGrafter"/>
</dbReference>
<keyword evidence="3" id="KW-0813">Transport</keyword>
<protein>
    <submittedName>
        <fullName evidence="9">AzlC family ABC transporter permease</fullName>
    </submittedName>
</protein>
<dbReference type="KEGG" id="halg:HUG10_07075"/>
<comment type="similarity">
    <text evidence="2">Belongs to the AzlC family.</text>
</comment>
<evidence type="ECO:0000256" key="2">
    <source>
        <dbReference type="ARBA" id="ARBA00010735"/>
    </source>
</evidence>
<keyword evidence="4" id="KW-1003">Cell membrane</keyword>